<protein>
    <submittedName>
        <fullName evidence="2">Uncharacterized protein</fullName>
    </submittedName>
</protein>
<feature type="region of interest" description="Disordered" evidence="1">
    <location>
        <begin position="1"/>
        <end position="21"/>
    </location>
</feature>
<organism evidence="2">
    <name type="scientific">Pseudarthrobacter sulfonivorans</name>
    <dbReference type="NCBI Taxonomy" id="121292"/>
    <lineage>
        <taxon>Bacteria</taxon>
        <taxon>Bacillati</taxon>
        <taxon>Actinomycetota</taxon>
        <taxon>Actinomycetes</taxon>
        <taxon>Micrococcales</taxon>
        <taxon>Micrococcaceae</taxon>
        <taxon>Pseudarthrobacter</taxon>
    </lineage>
</organism>
<evidence type="ECO:0000256" key="1">
    <source>
        <dbReference type="SAM" id="MobiDB-lite"/>
    </source>
</evidence>
<dbReference type="AlphaFoldDB" id="A0A0U3QN50"/>
<accession>A0A0U3QN50</accession>
<dbReference type="EMBL" id="CP013747">
    <property type="protein sequence ID" value="ALV41748.1"/>
    <property type="molecule type" value="Genomic_DNA"/>
</dbReference>
<reference evidence="2 3" key="1">
    <citation type="submission" date="2015-12" db="EMBL/GenBank/DDBJ databases">
        <authorList>
            <person name="Shamseldin A."/>
            <person name="Moawad H."/>
            <person name="Abd El-Rahim W.M."/>
            <person name="Sadowsky M.J."/>
        </authorList>
    </citation>
    <scope>NUCLEOTIDE SEQUENCE [LARGE SCALE GENOMIC DNA]</scope>
    <source>
        <strain evidence="2 3">Ar51</strain>
    </source>
</reference>
<proteinExistence type="predicted"/>
<name>A0A0U3QN50_9MICC</name>
<gene>
    <name evidence="2" type="ORF">AU252_11780</name>
</gene>
<evidence type="ECO:0000313" key="2">
    <source>
        <dbReference type="EMBL" id="ALV41748.1"/>
    </source>
</evidence>
<dbReference type="KEGG" id="psul:AU252_11780"/>
<sequence length="124" mass="12692">MPPEFSVAPAAAKPGDQVTVSAPDTTCDARYGTDAQVQVTVKDATGTAVLKELAPMSDDGGFTFVFTVPAGVAPGKAGVTAYPYNLDWCDDTGVNNRAAQGPPELVRVSCAERLVPLVILGPGA</sequence>
<evidence type="ECO:0000313" key="3">
    <source>
        <dbReference type="Proteomes" id="UP000065151"/>
    </source>
</evidence>
<dbReference type="Proteomes" id="UP000065151">
    <property type="component" value="Chromosome"/>
</dbReference>